<evidence type="ECO:0000313" key="1">
    <source>
        <dbReference type="EMBL" id="MFF4021969.1"/>
    </source>
</evidence>
<reference evidence="1 2" key="1">
    <citation type="submission" date="2024-10" db="EMBL/GenBank/DDBJ databases">
        <title>The Natural Products Discovery Center: Release of the First 8490 Sequenced Strains for Exploring Actinobacteria Biosynthetic Diversity.</title>
        <authorList>
            <person name="Kalkreuter E."/>
            <person name="Kautsar S.A."/>
            <person name="Yang D."/>
            <person name="Bader C.D."/>
            <person name="Teijaro C.N."/>
            <person name="Fluegel L."/>
            <person name="Davis C.M."/>
            <person name="Simpson J.R."/>
            <person name="Lauterbach L."/>
            <person name="Steele A.D."/>
            <person name="Gui C."/>
            <person name="Meng S."/>
            <person name="Li G."/>
            <person name="Viehrig K."/>
            <person name="Ye F."/>
            <person name="Su P."/>
            <person name="Kiefer A.F."/>
            <person name="Nichols A."/>
            <person name="Cepeda A.J."/>
            <person name="Yan W."/>
            <person name="Fan B."/>
            <person name="Jiang Y."/>
            <person name="Adhikari A."/>
            <person name="Zheng C.-J."/>
            <person name="Schuster L."/>
            <person name="Cowan T.M."/>
            <person name="Smanski M.J."/>
            <person name="Chevrette M.G."/>
            <person name="De Carvalho L.P.S."/>
            <person name="Shen B."/>
        </authorList>
    </citation>
    <scope>NUCLEOTIDE SEQUENCE [LARGE SCALE GENOMIC DNA]</scope>
    <source>
        <strain evidence="1 2">NPDC001867</strain>
    </source>
</reference>
<comment type="caution">
    <text evidence="1">The sequence shown here is derived from an EMBL/GenBank/DDBJ whole genome shotgun (WGS) entry which is preliminary data.</text>
</comment>
<organism evidence="1 2">
    <name type="scientific">Nocardia elegans</name>
    <dbReference type="NCBI Taxonomy" id="300029"/>
    <lineage>
        <taxon>Bacteria</taxon>
        <taxon>Bacillati</taxon>
        <taxon>Actinomycetota</taxon>
        <taxon>Actinomycetes</taxon>
        <taxon>Mycobacteriales</taxon>
        <taxon>Nocardiaceae</taxon>
        <taxon>Nocardia</taxon>
    </lineage>
</organism>
<dbReference type="EMBL" id="JBIATK010000001">
    <property type="protein sequence ID" value="MFF4021969.1"/>
    <property type="molecule type" value="Genomic_DNA"/>
</dbReference>
<proteinExistence type="predicted"/>
<evidence type="ECO:0000313" key="2">
    <source>
        <dbReference type="Proteomes" id="UP001602089"/>
    </source>
</evidence>
<protein>
    <submittedName>
        <fullName evidence="1">Uncharacterized protein</fullName>
    </submittedName>
</protein>
<gene>
    <name evidence="1" type="ORF">ACFYY5_03915</name>
</gene>
<sequence length="128" mass="14153">MPEILSHVAGARIDLGRIAVMYRRSAAEPGGGRRAHTGVCSKFAEIHGTASGFGPSYLMTDHRTVRRTAGAAHVETESFQSDRLRMKIFEKREPITIRMRPKQQAGNFSTEGGTVLNAHRRKYRATGT</sequence>
<dbReference type="RefSeq" id="WP_146165372.1">
    <property type="nucleotide sequence ID" value="NZ_JADLPS010000002.1"/>
</dbReference>
<keyword evidence="2" id="KW-1185">Reference proteome</keyword>
<dbReference type="Proteomes" id="UP001602089">
    <property type="component" value="Unassembled WGS sequence"/>
</dbReference>
<accession>A0ABW6TAH3</accession>
<name>A0ABW6TAH3_9NOCA</name>